<dbReference type="PANTHER" id="PTHR43280:SF29">
    <property type="entry name" value="ARAC-FAMILY TRANSCRIPTIONAL REGULATOR"/>
    <property type="match status" value="1"/>
</dbReference>
<dbReference type="InterPro" id="IPR018060">
    <property type="entry name" value="HTH_AraC"/>
</dbReference>
<dbReference type="GO" id="GO:0043565">
    <property type="term" value="F:sequence-specific DNA binding"/>
    <property type="evidence" value="ECO:0007669"/>
    <property type="project" value="InterPro"/>
</dbReference>
<dbReference type="InterPro" id="IPR020449">
    <property type="entry name" value="Tscrpt_reg_AraC-type_HTH"/>
</dbReference>
<organism evidence="6 7">
    <name type="scientific">Ekhidna lutea</name>
    <dbReference type="NCBI Taxonomy" id="447679"/>
    <lineage>
        <taxon>Bacteria</taxon>
        <taxon>Pseudomonadati</taxon>
        <taxon>Bacteroidota</taxon>
        <taxon>Cytophagia</taxon>
        <taxon>Cytophagales</taxon>
        <taxon>Reichenbachiellaceae</taxon>
        <taxon>Ekhidna</taxon>
    </lineage>
</organism>
<dbReference type="InterPro" id="IPR009057">
    <property type="entry name" value="Homeodomain-like_sf"/>
</dbReference>
<sequence length="343" mass="39481">MDYNSLLLIFCSAGVIQSLFLSIYIFSSKNIQPGERVLLGSLLLAITLRLVKSIGWYFFDITDDVFLNIGFSAHGFIGALLVIYFAHKSARLRNIFSRLLILLPGVLLLITTPFLTLSNFWYAGGYQALLYYTIVTLLFSAYFLWIIYTERKIYFPWYRNLFLGVSVFCISYFTNYIFGLNPYITGPVVYSIVIYIISFILFSNQEIFTPLGDKKKYKNINLTPDQIAHHRERIESVMVDQKPYLNSDFSLTTLSEFTSIPKHLLSRFFSESLSQSFSDFTNQYRIDRAKELLLDPKFNNHKIAVIAYECGFNSLSSFNAAFKKLANTSPSEFRKTSTDSLVK</sequence>
<keyword evidence="1" id="KW-0805">Transcription regulation</keyword>
<dbReference type="GO" id="GO:0003700">
    <property type="term" value="F:DNA-binding transcription factor activity"/>
    <property type="evidence" value="ECO:0007669"/>
    <property type="project" value="InterPro"/>
</dbReference>
<keyword evidence="7" id="KW-1185">Reference proteome</keyword>
<dbReference type="EMBL" id="FZPD01000004">
    <property type="protein sequence ID" value="SNT20536.1"/>
    <property type="molecule type" value="Genomic_DNA"/>
</dbReference>
<keyword evidence="4" id="KW-0812">Transmembrane</keyword>
<evidence type="ECO:0000256" key="2">
    <source>
        <dbReference type="ARBA" id="ARBA00023125"/>
    </source>
</evidence>
<dbReference type="OrthoDB" id="5492415at2"/>
<dbReference type="PANTHER" id="PTHR43280">
    <property type="entry name" value="ARAC-FAMILY TRANSCRIPTIONAL REGULATOR"/>
    <property type="match status" value="1"/>
</dbReference>
<dbReference type="AlphaFoldDB" id="A0A239KQ91"/>
<feature type="transmembrane region" description="Helical" evidence="4">
    <location>
        <begin position="6"/>
        <end position="26"/>
    </location>
</feature>
<feature type="transmembrane region" description="Helical" evidence="4">
    <location>
        <begin position="184"/>
        <end position="202"/>
    </location>
</feature>
<keyword evidence="4" id="KW-0472">Membrane</keyword>
<evidence type="ECO:0000256" key="3">
    <source>
        <dbReference type="ARBA" id="ARBA00023163"/>
    </source>
</evidence>
<feature type="transmembrane region" description="Helical" evidence="4">
    <location>
        <begin position="99"/>
        <end position="123"/>
    </location>
</feature>
<name>A0A239KQ91_EKHLU</name>
<feature type="domain" description="HTH araC/xylS-type" evidence="5">
    <location>
        <begin position="235"/>
        <end position="336"/>
    </location>
</feature>
<dbReference type="Gene3D" id="1.10.10.60">
    <property type="entry name" value="Homeodomain-like"/>
    <property type="match status" value="2"/>
</dbReference>
<dbReference type="PROSITE" id="PS01124">
    <property type="entry name" value="HTH_ARAC_FAMILY_2"/>
    <property type="match status" value="1"/>
</dbReference>
<evidence type="ECO:0000256" key="4">
    <source>
        <dbReference type="SAM" id="Phobius"/>
    </source>
</evidence>
<evidence type="ECO:0000256" key="1">
    <source>
        <dbReference type="ARBA" id="ARBA00023015"/>
    </source>
</evidence>
<keyword evidence="3" id="KW-0804">Transcription</keyword>
<reference evidence="6 7" key="1">
    <citation type="submission" date="2017-06" db="EMBL/GenBank/DDBJ databases">
        <authorList>
            <person name="Kim H.J."/>
            <person name="Triplett B.A."/>
        </authorList>
    </citation>
    <scope>NUCLEOTIDE SEQUENCE [LARGE SCALE GENOMIC DNA]</scope>
    <source>
        <strain evidence="6 7">DSM 19307</strain>
    </source>
</reference>
<evidence type="ECO:0000259" key="5">
    <source>
        <dbReference type="PROSITE" id="PS01124"/>
    </source>
</evidence>
<keyword evidence="4" id="KW-1133">Transmembrane helix</keyword>
<accession>A0A239KQ91</accession>
<dbReference type="SUPFAM" id="SSF46689">
    <property type="entry name" value="Homeodomain-like"/>
    <property type="match status" value="1"/>
</dbReference>
<protein>
    <submittedName>
        <fullName evidence="6">Transcriptional regulator, AraC family</fullName>
    </submittedName>
</protein>
<evidence type="ECO:0000313" key="6">
    <source>
        <dbReference type="EMBL" id="SNT20536.1"/>
    </source>
</evidence>
<dbReference type="InterPro" id="IPR018062">
    <property type="entry name" value="HTH_AraC-typ_CS"/>
</dbReference>
<gene>
    <name evidence="6" type="ORF">SAMN05421640_2846</name>
</gene>
<dbReference type="Proteomes" id="UP000198393">
    <property type="component" value="Unassembled WGS sequence"/>
</dbReference>
<feature type="transmembrane region" description="Helical" evidence="4">
    <location>
        <begin position="129"/>
        <end position="148"/>
    </location>
</feature>
<dbReference type="PROSITE" id="PS00041">
    <property type="entry name" value="HTH_ARAC_FAMILY_1"/>
    <property type="match status" value="1"/>
</dbReference>
<feature type="transmembrane region" description="Helical" evidence="4">
    <location>
        <begin position="38"/>
        <end position="59"/>
    </location>
</feature>
<dbReference type="Pfam" id="PF12833">
    <property type="entry name" value="HTH_18"/>
    <property type="match status" value="1"/>
</dbReference>
<dbReference type="RefSeq" id="WP_089357523.1">
    <property type="nucleotide sequence ID" value="NZ_FZPD01000004.1"/>
</dbReference>
<evidence type="ECO:0000313" key="7">
    <source>
        <dbReference type="Proteomes" id="UP000198393"/>
    </source>
</evidence>
<dbReference type="PRINTS" id="PR00032">
    <property type="entry name" value="HTHARAC"/>
</dbReference>
<keyword evidence="2" id="KW-0238">DNA-binding</keyword>
<proteinExistence type="predicted"/>
<dbReference type="SMART" id="SM00342">
    <property type="entry name" value="HTH_ARAC"/>
    <property type="match status" value="1"/>
</dbReference>
<feature type="transmembrane region" description="Helical" evidence="4">
    <location>
        <begin position="160"/>
        <end position="178"/>
    </location>
</feature>
<feature type="transmembrane region" description="Helical" evidence="4">
    <location>
        <begin position="65"/>
        <end position="87"/>
    </location>
</feature>